<proteinExistence type="predicted"/>
<dbReference type="RefSeq" id="WP_125276077.1">
    <property type="nucleotide sequence ID" value="NZ_JARQDZ010000011.1"/>
</dbReference>
<comment type="caution">
    <text evidence="1">The sequence shown here is derived from an EMBL/GenBank/DDBJ whole genome shotgun (WGS) entry which is preliminary data.</text>
</comment>
<protein>
    <submittedName>
        <fullName evidence="1">Uncharacterized protein</fullName>
    </submittedName>
</protein>
<sequence>MKKIGNEERHTFQGTFEFNGYKTDKYKFGQEYENATFMLSDLKIVQGDNLELVTDHIWMNLTKQFLKFGWLKKGDMVQFDGRTKSYSSKKGINYKIERPSKVKVFRKGTEINESSALKLSTRDEIVEEIKRQNREYYEARDFFFENYLSVPRYFKLKEKWPKIQAVVAINENRYTSEQFKQVFKDRDSLVDLYKKIQETDKYNLQKEFYNGLVSNKNRIDLNEVEGYVHKIENFDYGRGYFD</sequence>
<dbReference type="AlphaFoldDB" id="A0ABD5FPB9"/>
<dbReference type="Proteomes" id="UP001253851">
    <property type="component" value="Unassembled WGS sequence"/>
</dbReference>
<evidence type="ECO:0000313" key="2">
    <source>
        <dbReference type="Proteomes" id="UP001253851"/>
    </source>
</evidence>
<organism evidence="1 2">
    <name type="scientific">Enterococcus casseliflavus</name>
    <name type="common">Enterococcus flavescens</name>
    <dbReference type="NCBI Taxonomy" id="37734"/>
    <lineage>
        <taxon>Bacteria</taxon>
        <taxon>Bacillati</taxon>
        <taxon>Bacillota</taxon>
        <taxon>Bacilli</taxon>
        <taxon>Lactobacillales</taxon>
        <taxon>Enterococcaceae</taxon>
        <taxon>Enterococcus</taxon>
    </lineage>
</organism>
<reference evidence="1 2" key="1">
    <citation type="submission" date="2023-03" db="EMBL/GenBank/DDBJ databases">
        <authorList>
            <person name="Shen W."/>
            <person name="Cai J."/>
        </authorList>
    </citation>
    <scope>NUCLEOTIDE SEQUENCE [LARGE SCALE GENOMIC DNA]</scope>
    <source>
        <strain evidence="1 2">B516</strain>
    </source>
</reference>
<evidence type="ECO:0000313" key="1">
    <source>
        <dbReference type="EMBL" id="MDT2983938.1"/>
    </source>
</evidence>
<accession>A0ABD5FPB9</accession>
<name>A0ABD5FPB9_ENTCA</name>
<dbReference type="EMBL" id="JARQDZ010000011">
    <property type="protein sequence ID" value="MDT2983938.1"/>
    <property type="molecule type" value="Genomic_DNA"/>
</dbReference>
<gene>
    <name evidence="1" type="ORF">P7I34_14795</name>
</gene>